<dbReference type="InParanoid" id="A0A0C3DQW0"/>
<keyword evidence="3" id="KW-1185">Reference proteome</keyword>
<dbReference type="EMBL" id="KN822087">
    <property type="protein sequence ID" value="KIM58381.1"/>
    <property type="molecule type" value="Genomic_DNA"/>
</dbReference>
<evidence type="ECO:0000313" key="3">
    <source>
        <dbReference type="Proteomes" id="UP000053989"/>
    </source>
</evidence>
<dbReference type="AlphaFoldDB" id="A0A0C3DQW0"/>
<evidence type="ECO:0000313" key="2">
    <source>
        <dbReference type="EMBL" id="KIM58381.1"/>
    </source>
</evidence>
<reference evidence="3" key="2">
    <citation type="submission" date="2015-01" db="EMBL/GenBank/DDBJ databases">
        <title>Evolutionary Origins and Diversification of the Mycorrhizal Mutualists.</title>
        <authorList>
            <consortium name="DOE Joint Genome Institute"/>
            <consortium name="Mycorrhizal Genomics Consortium"/>
            <person name="Kohler A."/>
            <person name="Kuo A."/>
            <person name="Nagy L.G."/>
            <person name="Floudas D."/>
            <person name="Copeland A."/>
            <person name="Barry K.W."/>
            <person name="Cichocki N."/>
            <person name="Veneault-Fourrey C."/>
            <person name="LaButti K."/>
            <person name="Lindquist E.A."/>
            <person name="Lipzen A."/>
            <person name="Lundell T."/>
            <person name="Morin E."/>
            <person name="Murat C."/>
            <person name="Riley R."/>
            <person name="Ohm R."/>
            <person name="Sun H."/>
            <person name="Tunlid A."/>
            <person name="Henrissat B."/>
            <person name="Grigoriev I.V."/>
            <person name="Hibbett D.S."/>
            <person name="Martin F."/>
        </authorList>
    </citation>
    <scope>NUCLEOTIDE SEQUENCE [LARGE SCALE GENOMIC DNA]</scope>
    <source>
        <strain evidence="3">Foug A</strain>
    </source>
</reference>
<organism evidence="2 3">
    <name type="scientific">Scleroderma citrinum Foug A</name>
    <dbReference type="NCBI Taxonomy" id="1036808"/>
    <lineage>
        <taxon>Eukaryota</taxon>
        <taxon>Fungi</taxon>
        <taxon>Dikarya</taxon>
        <taxon>Basidiomycota</taxon>
        <taxon>Agaricomycotina</taxon>
        <taxon>Agaricomycetes</taxon>
        <taxon>Agaricomycetidae</taxon>
        <taxon>Boletales</taxon>
        <taxon>Sclerodermatineae</taxon>
        <taxon>Sclerodermataceae</taxon>
        <taxon>Scleroderma</taxon>
    </lineage>
</organism>
<proteinExistence type="predicted"/>
<dbReference type="HOGENOM" id="CLU_2513978_0_0_1"/>
<name>A0A0C3DQW0_9AGAM</name>
<accession>A0A0C3DQW0</accession>
<protein>
    <submittedName>
        <fullName evidence="2">Uncharacterized protein</fullName>
    </submittedName>
</protein>
<feature type="region of interest" description="Disordered" evidence="1">
    <location>
        <begin position="57"/>
        <end position="85"/>
    </location>
</feature>
<evidence type="ECO:0000256" key="1">
    <source>
        <dbReference type="SAM" id="MobiDB-lite"/>
    </source>
</evidence>
<sequence length="85" mass="9712">MRFLPRGHPNPKYDLVLEFICISQPRLVWTEQSVHVKFEVTSSGGISQQLAHSRLARFPRDSKNEKVSPSGFCSPLHLTQGHSRR</sequence>
<reference evidence="2 3" key="1">
    <citation type="submission" date="2014-04" db="EMBL/GenBank/DDBJ databases">
        <authorList>
            <consortium name="DOE Joint Genome Institute"/>
            <person name="Kuo A."/>
            <person name="Kohler A."/>
            <person name="Nagy L.G."/>
            <person name="Floudas D."/>
            <person name="Copeland A."/>
            <person name="Barry K.W."/>
            <person name="Cichocki N."/>
            <person name="Veneault-Fourrey C."/>
            <person name="LaButti K."/>
            <person name="Lindquist E.A."/>
            <person name="Lipzen A."/>
            <person name="Lundell T."/>
            <person name="Morin E."/>
            <person name="Murat C."/>
            <person name="Sun H."/>
            <person name="Tunlid A."/>
            <person name="Henrissat B."/>
            <person name="Grigoriev I.V."/>
            <person name="Hibbett D.S."/>
            <person name="Martin F."/>
            <person name="Nordberg H.P."/>
            <person name="Cantor M.N."/>
            <person name="Hua S.X."/>
        </authorList>
    </citation>
    <scope>NUCLEOTIDE SEQUENCE [LARGE SCALE GENOMIC DNA]</scope>
    <source>
        <strain evidence="2 3">Foug A</strain>
    </source>
</reference>
<gene>
    <name evidence="2" type="ORF">SCLCIDRAFT_1096398</name>
</gene>
<dbReference type="Proteomes" id="UP000053989">
    <property type="component" value="Unassembled WGS sequence"/>
</dbReference>